<gene>
    <name evidence="3" type="ORF">UABAM_00341</name>
</gene>
<keyword evidence="4" id="KW-1185">Reference proteome</keyword>
<keyword evidence="3" id="KW-0830">Ubiquinone</keyword>
<reference evidence="3 4" key="1">
    <citation type="submission" date="2019-08" db="EMBL/GenBank/DDBJ databases">
        <title>Complete genome sequence of Candidatus Uab amorphum.</title>
        <authorList>
            <person name="Shiratori T."/>
            <person name="Suzuki S."/>
            <person name="Kakizawa Y."/>
            <person name="Ishida K."/>
        </authorList>
    </citation>
    <scope>NUCLEOTIDE SEQUENCE [LARGE SCALE GENOMIC DNA]</scope>
    <source>
        <strain evidence="3 4">SRT547</strain>
    </source>
</reference>
<dbReference type="Pfam" id="PF08547">
    <property type="entry name" value="CIA30"/>
    <property type="match status" value="1"/>
</dbReference>
<dbReference type="InterPro" id="IPR036378">
    <property type="entry name" value="FAS1_dom_sf"/>
</dbReference>
<evidence type="ECO:0000259" key="2">
    <source>
        <dbReference type="Pfam" id="PF08547"/>
    </source>
</evidence>
<evidence type="ECO:0000256" key="1">
    <source>
        <dbReference type="ARBA" id="ARBA00007884"/>
    </source>
</evidence>
<protein>
    <submittedName>
        <fullName evidence="3">NADH:ubiquinone oxidoreductase</fullName>
    </submittedName>
</protein>
<accession>A0A5S9F137</accession>
<dbReference type="OrthoDB" id="442188at2"/>
<proteinExistence type="inferred from homology"/>
<feature type="domain" description="NADH:ubiquinone oxidoreductase intermediate-associated protein 30" evidence="2">
    <location>
        <begin position="24"/>
        <end position="173"/>
    </location>
</feature>
<name>A0A5S9F137_UABAM</name>
<dbReference type="Proteomes" id="UP000326354">
    <property type="component" value="Chromosome"/>
</dbReference>
<evidence type="ECO:0000313" key="4">
    <source>
        <dbReference type="Proteomes" id="UP000326354"/>
    </source>
</evidence>
<dbReference type="SUPFAM" id="SSF82153">
    <property type="entry name" value="FAS1 domain"/>
    <property type="match status" value="1"/>
</dbReference>
<evidence type="ECO:0000313" key="3">
    <source>
        <dbReference type="EMBL" id="BBM81998.1"/>
    </source>
</evidence>
<dbReference type="EMBL" id="AP019860">
    <property type="protein sequence ID" value="BBM81998.1"/>
    <property type="molecule type" value="Genomic_DNA"/>
</dbReference>
<dbReference type="InterPro" id="IPR039131">
    <property type="entry name" value="NDUFAF1"/>
</dbReference>
<dbReference type="GO" id="GO:0010257">
    <property type="term" value="P:NADH dehydrogenase complex assembly"/>
    <property type="evidence" value="ECO:0007669"/>
    <property type="project" value="TreeGrafter"/>
</dbReference>
<sequence length="390" mass="44476">MYKYFLLFLIMIWTIMAQETIFSFTEKNNGWYSVNDNVMGGISQGGAKMTAEQTMMFSGELSLKNNGGFSSIRSPFIKANFKDYTGIAVRVKGDGRLYYFNIYTDVRIPAGSYRSTIQTIPGKWVELFLPFSKFQATSFGRKIPFFPALNKNKIKRMGFMAADKKEGNFALEIAWIKAAKKLSDDAPKLLNSADWLQKNGSTSVFWSLVEGTSFEKLLRRDLSCTIFAVVDESFATYPKKRLEMLRRNHFARNFFLATHIRVGRIPLTSQIIPSRVPAFEVSEKNIYVANGIIHTGTATSSALKTFLQKMSRTEFIQYVISIGSATFNVGYPEICQDIYYLGLLFIMQNFDTTEELRNEIDKALQLDEKNSSGKAWEFRYLLDKIYALGD</sequence>
<dbReference type="SUPFAM" id="SSF49785">
    <property type="entry name" value="Galactose-binding domain-like"/>
    <property type="match status" value="1"/>
</dbReference>
<dbReference type="KEGG" id="uam:UABAM_00341"/>
<dbReference type="InterPro" id="IPR008979">
    <property type="entry name" value="Galactose-bd-like_sf"/>
</dbReference>
<dbReference type="GO" id="GO:0051082">
    <property type="term" value="F:unfolded protein binding"/>
    <property type="evidence" value="ECO:0007669"/>
    <property type="project" value="TreeGrafter"/>
</dbReference>
<dbReference type="InterPro" id="IPR013857">
    <property type="entry name" value="NADH-UbQ_OxRdtase-assoc_prot30"/>
</dbReference>
<dbReference type="PANTHER" id="PTHR13194:SF19">
    <property type="entry name" value="NAD(P)-BINDING ROSSMANN-FOLD SUPERFAMILY PROTEIN"/>
    <property type="match status" value="1"/>
</dbReference>
<dbReference type="PANTHER" id="PTHR13194">
    <property type="entry name" value="COMPLEX I INTERMEDIATE-ASSOCIATED PROTEIN 30"/>
    <property type="match status" value="1"/>
</dbReference>
<dbReference type="RefSeq" id="WP_151966258.1">
    <property type="nucleotide sequence ID" value="NZ_AP019860.1"/>
</dbReference>
<dbReference type="AlphaFoldDB" id="A0A5S9F137"/>
<dbReference type="Gene3D" id="2.30.180.10">
    <property type="entry name" value="FAS1 domain"/>
    <property type="match status" value="1"/>
</dbReference>
<organism evidence="3 4">
    <name type="scientific">Uabimicrobium amorphum</name>
    <dbReference type="NCBI Taxonomy" id="2596890"/>
    <lineage>
        <taxon>Bacteria</taxon>
        <taxon>Pseudomonadati</taxon>
        <taxon>Planctomycetota</taxon>
        <taxon>Candidatus Uabimicrobiia</taxon>
        <taxon>Candidatus Uabimicrobiales</taxon>
        <taxon>Candidatus Uabimicrobiaceae</taxon>
        <taxon>Candidatus Uabimicrobium</taxon>
    </lineage>
</organism>
<comment type="similarity">
    <text evidence="1">Belongs to the CIA30 family.</text>
</comment>